<evidence type="ECO:0000313" key="11">
    <source>
        <dbReference type="Proteomes" id="UP000321234"/>
    </source>
</evidence>
<evidence type="ECO:0000256" key="4">
    <source>
        <dbReference type="ARBA" id="ARBA00022857"/>
    </source>
</evidence>
<keyword evidence="11" id="KW-1185">Reference proteome</keyword>
<keyword evidence="5" id="KW-0560">Oxidoreductase</keyword>
<gene>
    <name evidence="10" type="ORF">FMM08_17995</name>
</gene>
<evidence type="ECO:0000313" key="10">
    <source>
        <dbReference type="EMBL" id="TXR52652.1"/>
    </source>
</evidence>
<keyword evidence="4" id="KW-0521">NADP</keyword>
<comment type="caution">
    <text evidence="10">The sequence shown here is derived from an EMBL/GenBank/DDBJ whole genome shotgun (WGS) entry which is preliminary data.</text>
</comment>
<dbReference type="OrthoDB" id="4661864at2"/>
<evidence type="ECO:0000256" key="9">
    <source>
        <dbReference type="ARBA" id="ARBA00023264"/>
    </source>
</evidence>
<evidence type="ECO:0000256" key="3">
    <source>
        <dbReference type="ARBA" id="ARBA00022723"/>
    </source>
</evidence>
<dbReference type="Proteomes" id="UP000321234">
    <property type="component" value="Unassembled WGS sequence"/>
</dbReference>
<dbReference type="Pfam" id="PF13685">
    <property type="entry name" value="Fe-ADH_2"/>
    <property type="match status" value="1"/>
</dbReference>
<evidence type="ECO:0000256" key="7">
    <source>
        <dbReference type="ARBA" id="ARBA00023098"/>
    </source>
</evidence>
<sequence length="503" mass="51898">MSTSTSSLLDLADPTDVDALREALASQDPQRLLTPLGLRRLVVAADASQHVVPELTDLLAARGAQLAGARLVLLVDDVAIARAGRDLKDDVEAALRAAVSAGGGAVTRYVVRDEHGEHAVGPLHADETALSAAARAVAGADAVVSVGGGTITDIGKVATSRTGNPPLVVVQTAASVDGFTDDVSVVLASGVKKTIPSRWPDVVLGDLEAIAGAPPQMAAAGYGELLSMFTAPADWYLAALTGLDETFHRAPVDLLAVVGRGLADWSPGVVRGEPEAFEALTRALDVRGIATGVSGGTAVLSGVEHLVSHVLDMHHGAKGQPIGLHGAQVGVASVVAAAAWELLFDRLAGGGAAQAAQRIASGAGIDPDGALQRCRDAFGHLDADGALAAECGRRYELKLAELAVRRQRLAAVLERWDEHAAVLRSLVRPSAELRDGLRAAGVTATFSDLVPSVDADLARWAVASCHLMRERLVVVDLLDALGWWTPVEVAHCLAALEPQGAVL</sequence>
<keyword evidence="6" id="KW-0520">NAD</keyword>
<proteinExistence type="predicted"/>
<keyword evidence="2" id="KW-0444">Lipid biosynthesis</keyword>
<dbReference type="PANTHER" id="PTHR43616:SF5">
    <property type="entry name" value="GLYCEROL DEHYDROGENASE 1"/>
    <property type="match status" value="1"/>
</dbReference>
<organism evidence="10 11">
    <name type="scientific">Quadrisphaera setariae</name>
    <dbReference type="NCBI Taxonomy" id="2593304"/>
    <lineage>
        <taxon>Bacteria</taxon>
        <taxon>Bacillati</taxon>
        <taxon>Actinomycetota</taxon>
        <taxon>Actinomycetes</taxon>
        <taxon>Kineosporiales</taxon>
        <taxon>Kineosporiaceae</taxon>
        <taxon>Quadrisphaera</taxon>
    </lineage>
</organism>
<dbReference type="Gene3D" id="3.40.50.1970">
    <property type="match status" value="1"/>
</dbReference>
<protein>
    <submittedName>
        <fullName evidence="10">sn-glycerol-1-phosphate dehydrogenase</fullName>
    </submittedName>
</protein>
<dbReference type="GO" id="GO:0008654">
    <property type="term" value="P:phospholipid biosynthetic process"/>
    <property type="evidence" value="ECO:0007669"/>
    <property type="project" value="UniProtKB-KW"/>
</dbReference>
<dbReference type="AlphaFoldDB" id="A0A5C8Z3H8"/>
<dbReference type="GO" id="GO:0016614">
    <property type="term" value="F:oxidoreductase activity, acting on CH-OH group of donors"/>
    <property type="evidence" value="ECO:0007669"/>
    <property type="project" value="InterPro"/>
</dbReference>
<evidence type="ECO:0000256" key="5">
    <source>
        <dbReference type="ARBA" id="ARBA00023002"/>
    </source>
</evidence>
<dbReference type="PANTHER" id="PTHR43616">
    <property type="entry name" value="GLYCEROL DEHYDROGENASE"/>
    <property type="match status" value="1"/>
</dbReference>
<keyword evidence="3" id="KW-0479">Metal-binding</keyword>
<keyword evidence="1" id="KW-0963">Cytoplasm</keyword>
<dbReference type="InterPro" id="IPR032837">
    <property type="entry name" value="G1PDH"/>
</dbReference>
<dbReference type="EMBL" id="VKAC01000012">
    <property type="protein sequence ID" value="TXR52652.1"/>
    <property type="molecule type" value="Genomic_DNA"/>
</dbReference>
<keyword evidence="9" id="KW-1208">Phospholipid metabolism</keyword>
<dbReference type="Gene3D" id="1.20.1090.10">
    <property type="entry name" value="Dehydroquinate synthase-like - alpha domain"/>
    <property type="match status" value="1"/>
</dbReference>
<evidence type="ECO:0000256" key="6">
    <source>
        <dbReference type="ARBA" id="ARBA00023027"/>
    </source>
</evidence>
<dbReference type="GO" id="GO:0046872">
    <property type="term" value="F:metal ion binding"/>
    <property type="evidence" value="ECO:0007669"/>
    <property type="project" value="UniProtKB-KW"/>
</dbReference>
<dbReference type="SUPFAM" id="SSF56796">
    <property type="entry name" value="Dehydroquinate synthase-like"/>
    <property type="match status" value="1"/>
</dbReference>
<keyword evidence="8" id="KW-0594">Phospholipid biosynthesis</keyword>
<reference evidence="10 11" key="1">
    <citation type="submission" date="2019-07" db="EMBL/GenBank/DDBJ databases">
        <title>Quadrisphaera sp. strain DD2A genome sequencing and assembly.</title>
        <authorList>
            <person name="Kim I."/>
        </authorList>
    </citation>
    <scope>NUCLEOTIDE SEQUENCE [LARGE SCALE GENOMIC DNA]</scope>
    <source>
        <strain evidence="10 11">DD2A</strain>
    </source>
</reference>
<dbReference type="InterPro" id="IPR016205">
    <property type="entry name" value="Glycerol_DH"/>
</dbReference>
<evidence type="ECO:0000256" key="1">
    <source>
        <dbReference type="ARBA" id="ARBA00022490"/>
    </source>
</evidence>
<evidence type="ECO:0000256" key="8">
    <source>
        <dbReference type="ARBA" id="ARBA00023209"/>
    </source>
</evidence>
<evidence type="ECO:0000256" key="2">
    <source>
        <dbReference type="ARBA" id="ARBA00022516"/>
    </source>
</evidence>
<keyword evidence="7" id="KW-0443">Lipid metabolism</keyword>
<name>A0A5C8Z3H8_9ACTN</name>
<dbReference type="RefSeq" id="WP_147927774.1">
    <property type="nucleotide sequence ID" value="NZ_VKAC01000012.1"/>
</dbReference>
<accession>A0A5C8Z3H8</accession>